<evidence type="ECO:0000313" key="2">
    <source>
        <dbReference type="EMBL" id="KAJ7732591.1"/>
    </source>
</evidence>
<dbReference type="Proteomes" id="UP001215280">
    <property type="component" value="Unassembled WGS sequence"/>
</dbReference>
<accession>A0AAD7MU07</accession>
<gene>
    <name evidence="2" type="ORF">DFH07DRAFT_968352</name>
</gene>
<reference evidence="2" key="1">
    <citation type="submission" date="2023-03" db="EMBL/GenBank/DDBJ databases">
        <title>Massive genome expansion in bonnet fungi (Mycena s.s.) driven by repeated elements and novel gene families across ecological guilds.</title>
        <authorList>
            <consortium name="Lawrence Berkeley National Laboratory"/>
            <person name="Harder C.B."/>
            <person name="Miyauchi S."/>
            <person name="Viragh M."/>
            <person name="Kuo A."/>
            <person name="Thoen E."/>
            <person name="Andreopoulos B."/>
            <person name="Lu D."/>
            <person name="Skrede I."/>
            <person name="Drula E."/>
            <person name="Henrissat B."/>
            <person name="Morin E."/>
            <person name="Kohler A."/>
            <person name="Barry K."/>
            <person name="LaButti K."/>
            <person name="Morin E."/>
            <person name="Salamov A."/>
            <person name="Lipzen A."/>
            <person name="Mereny Z."/>
            <person name="Hegedus B."/>
            <person name="Baldrian P."/>
            <person name="Stursova M."/>
            <person name="Weitz H."/>
            <person name="Taylor A."/>
            <person name="Grigoriev I.V."/>
            <person name="Nagy L.G."/>
            <person name="Martin F."/>
            <person name="Kauserud H."/>
        </authorList>
    </citation>
    <scope>NUCLEOTIDE SEQUENCE</scope>
    <source>
        <strain evidence="2">CBHHK188m</strain>
    </source>
</reference>
<feature type="region of interest" description="Disordered" evidence="1">
    <location>
        <begin position="1"/>
        <end position="25"/>
    </location>
</feature>
<name>A0AAD7MU07_9AGAR</name>
<protein>
    <submittedName>
        <fullName evidence="2">Uncharacterized protein</fullName>
    </submittedName>
</protein>
<evidence type="ECO:0000313" key="3">
    <source>
        <dbReference type="Proteomes" id="UP001215280"/>
    </source>
</evidence>
<sequence>MSELARWKDDLGQPPAARFPTHHEHAPPPIVLALCATSVLGAPTETRSTGTLAACTTISLESVSLDLTAVCEGIDLGISLNTCIGDANGDLTTGAGFGFHATVLP</sequence>
<evidence type="ECO:0000256" key="1">
    <source>
        <dbReference type="SAM" id="MobiDB-lite"/>
    </source>
</evidence>
<comment type="caution">
    <text evidence="2">The sequence shown here is derived from an EMBL/GenBank/DDBJ whole genome shotgun (WGS) entry which is preliminary data.</text>
</comment>
<dbReference type="EMBL" id="JARJLG010000174">
    <property type="protein sequence ID" value="KAJ7732591.1"/>
    <property type="molecule type" value="Genomic_DNA"/>
</dbReference>
<keyword evidence="3" id="KW-1185">Reference proteome</keyword>
<dbReference type="AlphaFoldDB" id="A0AAD7MU07"/>
<proteinExistence type="predicted"/>
<organism evidence="2 3">
    <name type="scientific">Mycena maculata</name>
    <dbReference type="NCBI Taxonomy" id="230809"/>
    <lineage>
        <taxon>Eukaryota</taxon>
        <taxon>Fungi</taxon>
        <taxon>Dikarya</taxon>
        <taxon>Basidiomycota</taxon>
        <taxon>Agaricomycotina</taxon>
        <taxon>Agaricomycetes</taxon>
        <taxon>Agaricomycetidae</taxon>
        <taxon>Agaricales</taxon>
        <taxon>Marasmiineae</taxon>
        <taxon>Mycenaceae</taxon>
        <taxon>Mycena</taxon>
    </lineage>
</organism>
<feature type="compositionally biased region" description="Basic and acidic residues" evidence="1">
    <location>
        <begin position="1"/>
        <end position="11"/>
    </location>
</feature>